<organism evidence="8">
    <name type="scientific">Parasteatoda tepidariorum</name>
    <name type="common">Common house spider</name>
    <name type="synonym">Achaearanea tepidariorum</name>
    <dbReference type="NCBI Taxonomy" id="114398"/>
    <lineage>
        <taxon>Eukaryota</taxon>
        <taxon>Metazoa</taxon>
        <taxon>Ecdysozoa</taxon>
        <taxon>Arthropoda</taxon>
        <taxon>Chelicerata</taxon>
        <taxon>Arachnida</taxon>
        <taxon>Araneae</taxon>
        <taxon>Araneomorphae</taxon>
        <taxon>Entelegynae</taxon>
        <taxon>Araneoidea</taxon>
        <taxon>Theridiidae</taxon>
        <taxon>Parasteatoda</taxon>
    </lineage>
</organism>
<dbReference type="InterPro" id="IPR002328">
    <property type="entry name" value="ADH_Zn_CS"/>
</dbReference>
<keyword evidence="3 5" id="KW-0862">Zinc</keyword>
<dbReference type="PANTHER" id="PTHR43880:SF32">
    <property type="entry name" value="S-(HYDROXYMETHYL)GLUTATHIONE DEHYDROGENASE"/>
    <property type="match status" value="1"/>
</dbReference>
<dbReference type="PANTHER" id="PTHR43880">
    <property type="entry name" value="ALCOHOL DEHYDROGENASE"/>
    <property type="match status" value="1"/>
</dbReference>
<dbReference type="GO" id="GO:0005829">
    <property type="term" value="C:cytosol"/>
    <property type="evidence" value="ECO:0007669"/>
    <property type="project" value="TreeGrafter"/>
</dbReference>
<feature type="domain" description="Alcohol dehydrogenase-like C-terminal" evidence="6">
    <location>
        <begin position="201"/>
        <end position="330"/>
    </location>
</feature>
<dbReference type="PROSITE" id="PS00059">
    <property type="entry name" value="ADH_ZINC"/>
    <property type="match status" value="1"/>
</dbReference>
<sequence length="376" mass="40708">MATAGKPITCRAAVVWEVGQQYSIEKVEVDVPKKGEVRVRMTSAGLCHSDVHMQHGSDKNWSFPTVLGHEGAGIIESLGEGVDRFEKGDIVVCTFEAYCRDCDYCMSPKTNVCRKQPRNNLQMDGTSRIAAKGKKCSQMGSLGLFSEYIVTSEFNVTKVNPKANPNTLCLAGCCIPTGYGAAMNAGKVTPGSSCAVWGLGGVGMCVIMGCRDSGASKIIGIDPNAKKFELAKQFGATDFLNPKEVKSVPETLAQMCKDGVDYCFVSVGILSAMEEAFNSSHPYWGKTVIVGLNDTGSTMKAGVWELLYGRQLVGTYYGSYTAVRDIPHLVDKVLNGQIQLDKLISHRLPLDKINEGFDLLRTGQSLRAIIDFDIKA</sequence>
<dbReference type="AlphaFoldDB" id="A0A2L2Y359"/>
<evidence type="ECO:0000256" key="2">
    <source>
        <dbReference type="ARBA" id="ARBA00022723"/>
    </source>
</evidence>
<evidence type="ECO:0000313" key="8">
    <source>
        <dbReference type="EMBL" id="LAA02437.1"/>
    </source>
</evidence>
<dbReference type="OrthoDB" id="417550at2759"/>
<proteinExistence type="evidence at transcript level"/>
<dbReference type="Pfam" id="PF00107">
    <property type="entry name" value="ADH_zinc_N"/>
    <property type="match status" value="1"/>
</dbReference>
<evidence type="ECO:0000259" key="7">
    <source>
        <dbReference type="Pfam" id="PF08240"/>
    </source>
</evidence>
<dbReference type="InterPro" id="IPR036291">
    <property type="entry name" value="NAD(P)-bd_dom_sf"/>
</dbReference>
<evidence type="ECO:0000256" key="5">
    <source>
        <dbReference type="RuleBase" id="RU361277"/>
    </source>
</evidence>
<dbReference type="GO" id="GO:0008270">
    <property type="term" value="F:zinc ion binding"/>
    <property type="evidence" value="ECO:0007669"/>
    <property type="project" value="InterPro"/>
</dbReference>
<evidence type="ECO:0000256" key="4">
    <source>
        <dbReference type="ARBA" id="ARBA00023002"/>
    </source>
</evidence>
<accession>A0A2L2Y359</accession>
<dbReference type="InterPro" id="IPR013154">
    <property type="entry name" value="ADH-like_N"/>
</dbReference>
<keyword evidence="4" id="KW-0560">Oxidoreductase</keyword>
<dbReference type="Gene3D" id="3.90.180.10">
    <property type="entry name" value="Medium-chain alcohol dehydrogenases, catalytic domain"/>
    <property type="match status" value="1"/>
</dbReference>
<keyword evidence="2 5" id="KW-0479">Metal-binding</keyword>
<reference evidence="8" key="1">
    <citation type="journal article" date="2016" name="Mol. Ecol. Resour.">
        <title>Evaluation of the impact of RNA preservation methods of spiders for de novo transcriptome assembly.</title>
        <authorList>
            <person name="Kono N."/>
            <person name="Nakamura H."/>
            <person name="Ito Y."/>
            <person name="Tomita M."/>
            <person name="Arakawa K."/>
        </authorList>
    </citation>
    <scope>NUCLEOTIDE SEQUENCE</scope>
    <source>
        <tissue evidence="8">Whole body</tissue>
    </source>
</reference>
<evidence type="ECO:0000259" key="6">
    <source>
        <dbReference type="Pfam" id="PF00107"/>
    </source>
</evidence>
<evidence type="ECO:0000256" key="1">
    <source>
        <dbReference type="ARBA" id="ARBA00001947"/>
    </source>
</evidence>
<dbReference type="GO" id="GO:0051903">
    <property type="term" value="F:S-(hydroxymethyl)glutathione dehydrogenase [NAD(P)+] activity"/>
    <property type="evidence" value="ECO:0007669"/>
    <property type="project" value="TreeGrafter"/>
</dbReference>
<dbReference type="EMBL" id="IAAA01001597">
    <property type="protein sequence ID" value="LAA02437.1"/>
    <property type="molecule type" value="mRNA"/>
</dbReference>
<protein>
    <submittedName>
        <fullName evidence="8">Alcohol dehydrogenase class-3 chain L</fullName>
    </submittedName>
</protein>
<dbReference type="InterPro" id="IPR011032">
    <property type="entry name" value="GroES-like_sf"/>
</dbReference>
<dbReference type="SUPFAM" id="SSF50129">
    <property type="entry name" value="GroES-like"/>
    <property type="match status" value="2"/>
</dbReference>
<dbReference type="InterPro" id="IPR013149">
    <property type="entry name" value="ADH-like_C"/>
</dbReference>
<evidence type="ECO:0000256" key="3">
    <source>
        <dbReference type="ARBA" id="ARBA00022833"/>
    </source>
</evidence>
<dbReference type="Pfam" id="PF08240">
    <property type="entry name" value="ADH_N"/>
    <property type="match status" value="1"/>
</dbReference>
<name>A0A2L2Y359_PARTP</name>
<dbReference type="SUPFAM" id="SSF51735">
    <property type="entry name" value="NAD(P)-binding Rossmann-fold domains"/>
    <property type="match status" value="1"/>
</dbReference>
<dbReference type="GO" id="GO:0046294">
    <property type="term" value="P:formaldehyde catabolic process"/>
    <property type="evidence" value="ECO:0007669"/>
    <property type="project" value="TreeGrafter"/>
</dbReference>
<feature type="domain" description="Alcohol dehydrogenase-like N-terminal" evidence="7">
    <location>
        <begin position="34"/>
        <end position="159"/>
    </location>
</feature>
<comment type="similarity">
    <text evidence="5">Belongs to the zinc-containing alcohol dehydrogenase family.</text>
</comment>
<dbReference type="FunFam" id="3.40.50.720:FF:000003">
    <property type="entry name" value="S-(hydroxymethyl)glutathione dehydrogenase"/>
    <property type="match status" value="1"/>
</dbReference>
<dbReference type="Gene3D" id="3.40.50.720">
    <property type="entry name" value="NAD(P)-binding Rossmann-like Domain"/>
    <property type="match status" value="1"/>
</dbReference>
<comment type="cofactor">
    <cofactor evidence="1 5">
        <name>Zn(2+)</name>
        <dbReference type="ChEBI" id="CHEBI:29105"/>
    </cofactor>
</comment>